<feature type="region of interest" description="Disordered" evidence="1">
    <location>
        <begin position="1"/>
        <end position="31"/>
    </location>
</feature>
<protein>
    <submittedName>
        <fullName evidence="3">Uncharacterized protein</fullName>
    </submittedName>
</protein>
<proteinExistence type="predicted"/>
<organism evidence="2 3">
    <name type="scientific">Heligmosomoides polygyrus</name>
    <name type="common">Parasitic roundworm</name>
    <dbReference type="NCBI Taxonomy" id="6339"/>
    <lineage>
        <taxon>Eukaryota</taxon>
        <taxon>Metazoa</taxon>
        <taxon>Ecdysozoa</taxon>
        <taxon>Nematoda</taxon>
        <taxon>Chromadorea</taxon>
        <taxon>Rhabditida</taxon>
        <taxon>Rhabditina</taxon>
        <taxon>Rhabditomorpha</taxon>
        <taxon>Strongyloidea</taxon>
        <taxon>Heligmosomidae</taxon>
        <taxon>Heligmosomoides</taxon>
    </lineage>
</organism>
<feature type="compositionally biased region" description="Basic and acidic residues" evidence="1">
    <location>
        <begin position="20"/>
        <end position="31"/>
    </location>
</feature>
<accession>A0A183GVF2</accession>
<keyword evidence="2" id="KW-1185">Reference proteome</keyword>
<evidence type="ECO:0000313" key="2">
    <source>
        <dbReference type="Proteomes" id="UP000050761"/>
    </source>
</evidence>
<evidence type="ECO:0000313" key="3">
    <source>
        <dbReference type="WBParaSite" id="HPBE_0002667201-mRNA-1"/>
    </source>
</evidence>
<dbReference type="AlphaFoldDB" id="A0A183GVF2"/>
<evidence type="ECO:0000256" key="1">
    <source>
        <dbReference type="SAM" id="MobiDB-lite"/>
    </source>
</evidence>
<sequence length="78" mass="8839">LEPCSEVPRCGGLEAAEDSSGSREKTGERRRENRLLGAAAWKRLLCRWRYTCLFRRMVVGLWPVSSEVADRLVSSRGD</sequence>
<dbReference type="WBParaSite" id="HPBE_0002667201-mRNA-1">
    <property type="protein sequence ID" value="HPBE_0002667201-mRNA-1"/>
    <property type="gene ID" value="HPBE_0002667201"/>
</dbReference>
<reference evidence="3" key="1">
    <citation type="submission" date="2019-09" db="UniProtKB">
        <authorList>
            <consortium name="WormBaseParasite"/>
        </authorList>
    </citation>
    <scope>IDENTIFICATION</scope>
</reference>
<dbReference type="Proteomes" id="UP000050761">
    <property type="component" value="Unassembled WGS sequence"/>
</dbReference>
<name>A0A183GVF2_HELPZ</name>